<dbReference type="InterPro" id="IPR012334">
    <property type="entry name" value="Pectin_lyas_fold"/>
</dbReference>
<sequence length="765" mass="81615">MNKAITDGLVLMPPAFENGLGVWSSEDGTPGSPTYEGAPNAALVLADQDFGSCIEMVKTAATQKLRYMGETPILPGCYLRVTARVKAISGNLPSVRIAAWAGAAGNAHLAGVVETGASLALTAYGKVETVQAIIGTGARQGVDMAWGTAAIFGHVGLDLTGTNGGVVRIDDIEVEDITSAFLRTMMDWVDVRDYGAKGDGVTNDAAAFEAADASAFAAGRSLLVSAGTYLLDADVTLEAPVRFEGKLSMPVNRRLAITRNYTLDAYVDAFGDEEQGFRKAFQALINFTDHDSLDMGGRRVNVTAPIDMQAAVSNKTTFFTRRVIRNGQFEVEAGPAWDPVVVTSLATYSVSNDTQLTAVANIANIAPGSLVEGNGVGREVYVTAVNIGAGTLTLSKPLYDAAGTQTFTFTRFKYVLDFSGFSALDKMSLAEVEIQCNGLASGILLPPSGKNFLIRDCAINQPRNRGITSHGDGCQGMEIDRCQFLSAEVSVPAQDRVSILFNTNANDVKVRECRAVRFRHFGVIGGNNNLFIGNHFFQGDNQSNGVRLAGLVLAGSNLSTTLTGNYIDNCFLEMTNEYEADPGFANQFSFGGLTITGNTFVASDVASWFSWIVFKPFGAGHFIDGLSITGNSFKVFNGSIDRVDKVDTTFAALDNSRMVNVLVQGNTFRSVGQPIANPVTIEHNQATAATTWTVNPSAFLPFGGWARNVEAIVAEGMITGNSGERRSDMPFVNVEQGAAKQQVTLNWAAVSKGRVHVRVRMDNPN</sequence>
<evidence type="ECO:0000313" key="3">
    <source>
        <dbReference type="Proteomes" id="UP001205601"/>
    </source>
</evidence>
<dbReference type="EMBL" id="JAOCQF010000001">
    <property type="protein sequence ID" value="MCT8329987.1"/>
    <property type="molecule type" value="Genomic_DNA"/>
</dbReference>
<evidence type="ECO:0000313" key="2">
    <source>
        <dbReference type="EMBL" id="MCT8329987.1"/>
    </source>
</evidence>
<dbReference type="Proteomes" id="UP001205601">
    <property type="component" value="Unassembled WGS sequence"/>
</dbReference>
<dbReference type="Gene3D" id="2.160.20.10">
    <property type="entry name" value="Single-stranded right-handed beta-helix, Pectin lyase-like"/>
    <property type="match status" value="1"/>
</dbReference>
<reference evidence="3" key="1">
    <citation type="submission" date="2023-07" db="EMBL/GenBank/DDBJ databases">
        <title>Defluviimonas sediminis sp. nov., isolated from mangrove sediment.</title>
        <authorList>
            <person name="Liu L."/>
            <person name="Li J."/>
            <person name="Huang Y."/>
            <person name="Pan J."/>
            <person name="Li M."/>
        </authorList>
    </citation>
    <scope>NUCLEOTIDE SEQUENCE [LARGE SCALE GENOMIC DNA]</scope>
    <source>
        <strain evidence="3">FT324</strain>
    </source>
</reference>
<accession>A0ABT2NM33</accession>
<protein>
    <submittedName>
        <fullName evidence="2">Right-handed parallel beta-helix repeat-containing protein</fullName>
    </submittedName>
</protein>
<dbReference type="SUPFAM" id="SSF51126">
    <property type="entry name" value="Pectin lyase-like"/>
    <property type="match status" value="1"/>
</dbReference>
<organism evidence="2 3">
    <name type="scientific">Albidovulum sediminis</name>
    <dbReference type="NCBI Taxonomy" id="3066345"/>
    <lineage>
        <taxon>Bacteria</taxon>
        <taxon>Pseudomonadati</taxon>
        <taxon>Pseudomonadota</taxon>
        <taxon>Alphaproteobacteria</taxon>
        <taxon>Rhodobacterales</taxon>
        <taxon>Paracoccaceae</taxon>
        <taxon>Albidovulum</taxon>
    </lineage>
</organism>
<proteinExistence type="predicted"/>
<feature type="domain" description="Rhamnogalacturonase A/B/Epimerase-like pectate lyase" evidence="1">
    <location>
        <begin position="188"/>
        <end position="269"/>
    </location>
</feature>
<dbReference type="InterPro" id="IPR024535">
    <property type="entry name" value="RHGA/B-epi-like_pectate_lyase"/>
</dbReference>
<gene>
    <name evidence="2" type="ORF">N5I32_10710</name>
</gene>
<keyword evidence="3" id="KW-1185">Reference proteome</keyword>
<dbReference type="Pfam" id="PF12708">
    <property type="entry name" value="Pect-lyase_RHGA_epim"/>
    <property type="match status" value="1"/>
</dbReference>
<evidence type="ECO:0000259" key="1">
    <source>
        <dbReference type="Pfam" id="PF12708"/>
    </source>
</evidence>
<dbReference type="RefSeq" id="WP_261495601.1">
    <property type="nucleotide sequence ID" value="NZ_JAOCQF010000001.1"/>
</dbReference>
<name>A0ABT2NM33_9RHOB</name>
<dbReference type="InterPro" id="IPR011050">
    <property type="entry name" value="Pectin_lyase_fold/virulence"/>
</dbReference>
<comment type="caution">
    <text evidence="2">The sequence shown here is derived from an EMBL/GenBank/DDBJ whole genome shotgun (WGS) entry which is preliminary data.</text>
</comment>